<dbReference type="GO" id="GO:0005737">
    <property type="term" value="C:cytoplasm"/>
    <property type="evidence" value="ECO:0007669"/>
    <property type="project" value="UniProtKB-SubCell"/>
</dbReference>
<evidence type="ECO:0000256" key="6">
    <source>
        <dbReference type="ARBA" id="ARBA00023235"/>
    </source>
</evidence>
<dbReference type="SUPFAM" id="SSF55174">
    <property type="entry name" value="Alpha-L RNA-binding motif"/>
    <property type="match status" value="1"/>
</dbReference>
<dbReference type="GO" id="GO:0003723">
    <property type="term" value="F:RNA binding"/>
    <property type="evidence" value="ECO:0007669"/>
    <property type="project" value="UniProtKB-KW"/>
</dbReference>
<dbReference type="PANTHER" id="PTHR21600:SF87">
    <property type="entry name" value="RNA PSEUDOURIDYLATE SYNTHASE DOMAIN-CONTAINING PROTEIN 1"/>
    <property type="match status" value="1"/>
</dbReference>
<dbReference type="Pfam" id="PF01479">
    <property type="entry name" value="S4"/>
    <property type="match status" value="1"/>
</dbReference>
<dbReference type="InterPro" id="IPR020103">
    <property type="entry name" value="PsdUridine_synth_cat_dom_sf"/>
</dbReference>
<keyword evidence="13" id="KW-1185">Reference proteome</keyword>
<dbReference type="SUPFAM" id="SSF55120">
    <property type="entry name" value="Pseudouridine synthase"/>
    <property type="match status" value="1"/>
</dbReference>
<comment type="pathway">
    <text evidence="7">Cofactor biosynthesis; coenzyme A biosynthesis; CoA from (R)-pantothenate: step 5/5.</text>
</comment>
<dbReference type="InterPro" id="IPR006145">
    <property type="entry name" value="PsdUridine_synth_RsuA/RluA"/>
</dbReference>
<dbReference type="PROSITE" id="PS51219">
    <property type="entry name" value="DPCK"/>
    <property type="match status" value="1"/>
</dbReference>
<dbReference type="GO" id="GO:0005524">
    <property type="term" value="F:ATP binding"/>
    <property type="evidence" value="ECO:0007669"/>
    <property type="project" value="UniProtKB-UniRule"/>
</dbReference>
<proteinExistence type="inferred from homology"/>
<dbReference type="CDD" id="cd02869">
    <property type="entry name" value="PseudoU_synth_RluA_like"/>
    <property type="match status" value="1"/>
</dbReference>
<dbReference type="Gene3D" id="3.30.2350.10">
    <property type="entry name" value="Pseudouridine synthase"/>
    <property type="match status" value="1"/>
</dbReference>
<dbReference type="NCBIfam" id="TIGR00005">
    <property type="entry name" value="rluA_subfam"/>
    <property type="match status" value="1"/>
</dbReference>
<keyword evidence="6" id="KW-0413">Isomerase</keyword>
<evidence type="ECO:0000256" key="1">
    <source>
        <dbReference type="ARBA" id="ARBA00009018"/>
    </source>
</evidence>
<evidence type="ECO:0000256" key="9">
    <source>
        <dbReference type="PIRSR" id="PIRSR606225-1"/>
    </source>
</evidence>
<dbReference type="Gene3D" id="3.10.290.10">
    <property type="entry name" value="RNA-binding S4 domain"/>
    <property type="match status" value="1"/>
</dbReference>
<dbReference type="InterPro" id="IPR027417">
    <property type="entry name" value="P-loop_NTPase"/>
</dbReference>
<accession>A0A7J0BHU8</accession>
<feature type="active site" evidence="9">
    <location>
        <position position="159"/>
    </location>
</feature>
<dbReference type="InterPro" id="IPR001977">
    <property type="entry name" value="Depp_CoAkinase"/>
</dbReference>
<keyword evidence="7 12" id="KW-0418">Kinase</keyword>
<keyword evidence="4 7" id="KW-0067">ATP-binding</keyword>
<keyword evidence="7" id="KW-0963">Cytoplasm</keyword>
<evidence type="ECO:0000256" key="7">
    <source>
        <dbReference type="HAMAP-Rule" id="MF_00376"/>
    </source>
</evidence>
<dbReference type="Pfam" id="PF01121">
    <property type="entry name" value="CoaE"/>
    <property type="match status" value="1"/>
</dbReference>
<dbReference type="HAMAP" id="MF_00376">
    <property type="entry name" value="Dephospho_CoA_kinase"/>
    <property type="match status" value="1"/>
</dbReference>
<dbReference type="NCBIfam" id="TIGR00152">
    <property type="entry name" value="dephospho-CoA kinase"/>
    <property type="match status" value="1"/>
</dbReference>
<evidence type="ECO:0000313" key="13">
    <source>
        <dbReference type="Proteomes" id="UP000503840"/>
    </source>
</evidence>
<dbReference type="InterPro" id="IPR002942">
    <property type="entry name" value="S4_RNA-bd"/>
</dbReference>
<dbReference type="Gene3D" id="3.40.50.300">
    <property type="entry name" value="P-loop containing nucleotide triphosphate hydrolases"/>
    <property type="match status" value="1"/>
</dbReference>
<evidence type="ECO:0000256" key="4">
    <source>
        <dbReference type="ARBA" id="ARBA00022840"/>
    </source>
</evidence>
<comment type="similarity">
    <text evidence="1 7">Belongs to the CoaE family.</text>
</comment>
<evidence type="ECO:0000256" key="10">
    <source>
        <dbReference type="PROSITE-ProRule" id="PRU00182"/>
    </source>
</evidence>
<name>A0A7J0BHU8_9BACT</name>
<comment type="similarity">
    <text evidence="2">Belongs to the pseudouridine synthase RluA family.</text>
</comment>
<sequence length="548" mass="60910">MVKRKEKFFKMTNYIDDPENGNTITLTVSRDAHGTRLDQYLSDALTEHSISRERIKKAIKEGNVLVNKGRCTKPNTRVSTGMQIEVDIDFDTSSLVPEDAPITVLYKDQHLVVLNKQPGLTVHPCPSCPTGTLVHRVLHHFPELASMEGFRPGIVHRLDKDTSGIIVIALTETARLALSEAFALRTMHKEYLALTMGVPEHETDTIEVPIGRHPSIKVKMAPVKPEQGGRPAHSDYRVLHADSAANYALVAVRIHTGRTHQIRVHMSHIGHPLWGDSTYGGGVSESSPFAPLAARQMLHAWKIAFTHPVTGEEMQFTCPPPDDFMQLATALSARTQRVVLTGMPGCGKSALLSTLEERGIPVWTADGIVHSLYAMGGDGWHFLRGRYGDRFAPVDGPVDRSALFEGMCESVSIRREVEACIHPIVRHDLLAFWKTHADKPVAAAEVPLILEAGWQEDADLLVGVNCPREIRAARLAEHRNWNDDMLAVMESWQWSEKDKMGACDIVVDNSGTREALSANADKLLESLTRRREDKRKALQDRLTTIFQG</sequence>
<keyword evidence="3 7" id="KW-0547">Nucleotide-binding</keyword>
<dbReference type="PROSITE" id="PS01129">
    <property type="entry name" value="PSI_RLU"/>
    <property type="match status" value="1"/>
</dbReference>
<comment type="function">
    <text evidence="7">Catalyzes the phosphorylation of the 3'-hydroxyl group of dephosphocoenzyme A to form coenzyme A.</text>
</comment>
<keyword evidence="10" id="KW-0694">RNA-binding</keyword>
<evidence type="ECO:0000313" key="12">
    <source>
        <dbReference type="EMBL" id="GFM33138.1"/>
    </source>
</evidence>
<feature type="domain" description="RNA-binding S4" evidence="11">
    <location>
        <begin position="35"/>
        <end position="101"/>
    </location>
</feature>
<dbReference type="InterPro" id="IPR006225">
    <property type="entry name" value="PsdUridine_synth_RluC/D"/>
</dbReference>
<evidence type="ECO:0000256" key="2">
    <source>
        <dbReference type="ARBA" id="ARBA00010876"/>
    </source>
</evidence>
<dbReference type="GO" id="GO:0015937">
    <property type="term" value="P:coenzyme A biosynthetic process"/>
    <property type="evidence" value="ECO:0007669"/>
    <property type="project" value="UniProtKB-UniRule"/>
</dbReference>
<dbReference type="Pfam" id="PF00849">
    <property type="entry name" value="PseudoU_synth_2"/>
    <property type="match status" value="1"/>
</dbReference>
<protein>
    <recommendedName>
        <fullName evidence="7 8">Dephospho-CoA kinase</fullName>
        <ecNumber evidence="7 8">2.7.1.24</ecNumber>
    </recommendedName>
    <alternativeName>
        <fullName evidence="7">Dephosphocoenzyme A kinase</fullName>
    </alternativeName>
</protein>
<reference evidence="12 13" key="1">
    <citation type="submission" date="2020-05" db="EMBL/GenBank/DDBJ databases">
        <title>Draft genome sequence of Desulfovibrio sp. strain HN2T.</title>
        <authorList>
            <person name="Ueno A."/>
            <person name="Tamazawa S."/>
            <person name="Tamamura S."/>
            <person name="Murakami T."/>
            <person name="Kiyama T."/>
            <person name="Inomata H."/>
            <person name="Amano Y."/>
            <person name="Miyakawa K."/>
            <person name="Tamaki H."/>
            <person name="Naganuma T."/>
            <person name="Kaneko K."/>
        </authorList>
    </citation>
    <scope>NUCLEOTIDE SEQUENCE [LARGE SCALE GENOMIC DNA]</scope>
    <source>
        <strain evidence="12 13">HN2</strain>
    </source>
</reference>
<dbReference type="GO" id="GO:0120159">
    <property type="term" value="F:rRNA pseudouridine synthase activity"/>
    <property type="evidence" value="ECO:0007669"/>
    <property type="project" value="UniProtKB-ARBA"/>
</dbReference>
<dbReference type="UniPathway" id="UPA00241">
    <property type="reaction ID" value="UER00356"/>
</dbReference>
<dbReference type="AlphaFoldDB" id="A0A7J0BHU8"/>
<dbReference type="GO" id="GO:0004140">
    <property type="term" value="F:dephospho-CoA kinase activity"/>
    <property type="evidence" value="ECO:0007669"/>
    <property type="project" value="UniProtKB-UniRule"/>
</dbReference>
<dbReference type="InterPro" id="IPR050188">
    <property type="entry name" value="RluA_PseudoU_synthase"/>
</dbReference>
<dbReference type="PROSITE" id="PS50889">
    <property type="entry name" value="S4"/>
    <property type="match status" value="1"/>
</dbReference>
<dbReference type="SUPFAM" id="SSF52540">
    <property type="entry name" value="P-loop containing nucleoside triphosphate hydrolases"/>
    <property type="match status" value="1"/>
</dbReference>
<feature type="binding site" evidence="7">
    <location>
        <begin position="345"/>
        <end position="350"/>
    </location>
    <ligand>
        <name>ATP</name>
        <dbReference type="ChEBI" id="CHEBI:30616"/>
    </ligand>
</feature>
<dbReference type="EMBL" id="BLVO01000013">
    <property type="protein sequence ID" value="GFM33138.1"/>
    <property type="molecule type" value="Genomic_DNA"/>
</dbReference>
<dbReference type="CDD" id="cd02022">
    <property type="entry name" value="DPCK"/>
    <property type="match status" value="1"/>
</dbReference>
<dbReference type="InterPro" id="IPR006224">
    <property type="entry name" value="PsdUridine_synth_RluA-like_CS"/>
</dbReference>
<evidence type="ECO:0000256" key="3">
    <source>
        <dbReference type="ARBA" id="ARBA00022741"/>
    </source>
</evidence>
<organism evidence="12 13">
    <name type="scientific">Desulfovibrio subterraneus</name>
    <dbReference type="NCBI Taxonomy" id="2718620"/>
    <lineage>
        <taxon>Bacteria</taxon>
        <taxon>Pseudomonadati</taxon>
        <taxon>Thermodesulfobacteriota</taxon>
        <taxon>Desulfovibrionia</taxon>
        <taxon>Desulfovibrionales</taxon>
        <taxon>Desulfovibrionaceae</taxon>
        <taxon>Desulfovibrio</taxon>
    </lineage>
</organism>
<comment type="caution">
    <text evidence="12">The sequence shown here is derived from an EMBL/GenBank/DDBJ whole genome shotgun (WGS) entry which is preliminary data.</text>
</comment>
<dbReference type="SMART" id="SM00363">
    <property type="entry name" value="S4"/>
    <property type="match status" value="1"/>
</dbReference>
<dbReference type="CDD" id="cd00165">
    <property type="entry name" value="S4"/>
    <property type="match status" value="1"/>
</dbReference>
<dbReference type="GO" id="GO:0000455">
    <property type="term" value="P:enzyme-directed rRNA pseudouridine synthesis"/>
    <property type="evidence" value="ECO:0007669"/>
    <property type="project" value="TreeGrafter"/>
</dbReference>
<comment type="subcellular location">
    <subcellularLocation>
        <location evidence="7">Cytoplasm</location>
    </subcellularLocation>
</comment>
<dbReference type="Proteomes" id="UP000503840">
    <property type="component" value="Unassembled WGS sequence"/>
</dbReference>
<dbReference type="PANTHER" id="PTHR21600">
    <property type="entry name" value="MITOCHONDRIAL RNA PSEUDOURIDINE SYNTHASE"/>
    <property type="match status" value="1"/>
</dbReference>
<dbReference type="InterPro" id="IPR036986">
    <property type="entry name" value="S4_RNA-bd_sf"/>
</dbReference>
<evidence type="ECO:0000256" key="5">
    <source>
        <dbReference type="ARBA" id="ARBA00022993"/>
    </source>
</evidence>
<keyword evidence="5 7" id="KW-0173">Coenzyme A biosynthesis</keyword>
<evidence type="ECO:0000259" key="11">
    <source>
        <dbReference type="SMART" id="SM00363"/>
    </source>
</evidence>
<gene>
    <name evidence="12" type="primary">rluD/coaE</name>
    <name evidence="7" type="synonym">coaE</name>
    <name evidence="12" type="ORF">DSM101010T_15030</name>
</gene>
<keyword evidence="7" id="KW-0808">Transferase</keyword>
<comment type="catalytic activity">
    <reaction evidence="7">
        <text>3'-dephospho-CoA + ATP = ADP + CoA + H(+)</text>
        <dbReference type="Rhea" id="RHEA:18245"/>
        <dbReference type="ChEBI" id="CHEBI:15378"/>
        <dbReference type="ChEBI" id="CHEBI:30616"/>
        <dbReference type="ChEBI" id="CHEBI:57287"/>
        <dbReference type="ChEBI" id="CHEBI:57328"/>
        <dbReference type="ChEBI" id="CHEBI:456216"/>
        <dbReference type="EC" id="2.7.1.24"/>
    </reaction>
</comment>
<dbReference type="EC" id="2.7.1.24" evidence="7 8"/>
<evidence type="ECO:0000256" key="8">
    <source>
        <dbReference type="NCBIfam" id="TIGR00152"/>
    </source>
</evidence>